<evidence type="ECO:0000313" key="3">
    <source>
        <dbReference type="Proteomes" id="UP000675881"/>
    </source>
</evidence>
<dbReference type="PANTHER" id="PTHR31859">
    <property type="entry name" value="TETRATRICOPEPTIDE REPEAT PROTEIN 39 FAMILY MEMBER"/>
    <property type="match status" value="1"/>
</dbReference>
<keyword evidence="3" id="KW-1185">Reference proteome</keyword>
<sequence length="547" mass="61511">MNAVMTFEEEKMNRCLGTLRSMEKRCNSELSWSPSMASISGMKSRMVRGIWGNGESNVGMHEEEGRLAALRLEQQIILADCQVLAAIINFLQQDWGAYVKGGWVLRKAWKIYQKAYGQIRSLYLKRVGLQGNLLAPPPPPHLPSVQTTTTPQTHHPRESPSSTGSSPLKRNGGGFTHSFSVPLNLFSLIKNGPIADSSPTGKSPSDITTSSATARHLELIDVQNIKRLMSAVSFGFGLFPPRRDRQTGIQALHFYSSRIRYERAISHIGSSLVPYHPPKQTSLPQLYFSFFKEEWIDSSPISLRLLDPTNMLLAFPVNVRSDSFVSMKLVGPTFSCSLGNAPQRLFFNLKKESRWSKGFYSYLSSVCLGASGNVDRALELAEETPDLVHKPPNNQLEKFLYRRANKILTDIDDVDKNYFRLLGYELLYLWNALGACLRQHSHATIQTDYSRQASKAKICFGKAIKDGELVKEYHTSAFAAYELGMVLSKNPSTRAEGRSYLEFARDNYKNYDFENRLNVRIHSALRHFNFDGGVPPSPLPPVNECKT</sequence>
<accession>A0A7R8CAX0</accession>
<gene>
    <name evidence="2" type="ORF">LSAA_1594</name>
</gene>
<dbReference type="GO" id="GO:0060271">
    <property type="term" value="P:cilium assembly"/>
    <property type="evidence" value="ECO:0007669"/>
    <property type="project" value="TreeGrafter"/>
</dbReference>
<evidence type="ECO:0000313" key="2">
    <source>
        <dbReference type="EMBL" id="CAF2755278.1"/>
    </source>
</evidence>
<proteinExistence type="predicted"/>
<reference evidence="2" key="1">
    <citation type="submission" date="2021-02" db="EMBL/GenBank/DDBJ databases">
        <authorList>
            <person name="Bekaert M."/>
        </authorList>
    </citation>
    <scope>NUCLEOTIDE SEQUENCE</scope>
    <source>
        <strain evidence="2">IoA-00</strain>
    </source>
</reference>
<organism evidence="2 3">
    <name type="scientific">Lepeophtheirus salmonis</name>
    <name type="common">Salmon louse</name>
    <name type="synonym">Caligus salmonis</name>
    <dbReference type="NCBI Taxonomy" id="72036"/>
    <lineage>
        <taxon>Eukaryota</taxon>
        <taxon>Metazoa</taxon>
        <taxon>Ecdysozoa</taxon>
        <taxon>Arthropoda</taxon>
        <taxon>Crustacea</taxon>
        <taxon>Multicrustacea</taxon>
        <taxon>Hexanauplia</taxon>
        <taxon>Copepoda</taxon>
        <taxon>Siphonostomatoida</taxon>
        <taxon>Caligidae</taxon>
        <taxon>Lepeophtheirus</taxon>
    </lineage>
</organism>
<dbReference type="PANTHER" id="PTHR31859:SF1">
    <property type="entry name" value="TETRATRICOPEPTIDE REPEAT PROTEIN 39C"/>
    <property type="match status" value="1"/>
</dbReference>
<protein>
    <submittedName>
        <fullName evidence="2">(salmon louse) hypothetical protein</fullName>
    </submittedName>
</protein>
<dbReference type="OrthoDB" id="2154985at2759"/>
<dbReference type="AlphaFoldDB" id="A0A7R8CAX0"/>
<name>A0A7R8CAX0_LEPSM</name>
<dbReference type="Proteomes" id="UP000675881">
    <property type="component" value="Chromosome 1"/>
</dbReference>
<dbReference type="Pfam" id="PF10300">
    <property type="entry name" value="Iml2-TPR_39"/>
    <property type="match status" value="2"/>
</dbReference>
<dbReference type="InterPro" id="IPR019412">
    <property type="entry name" value="IML2/TPR_39"/>
</dbReference>
<feature type="compositionally biased region" description="Polar residues" evidence="1">
    <location>
        <begin position="159"/>
        <end position="168"/>
    </location>
</feature>
<feature type="region of interest" description="Disordered" evidence="1">
    <location>
        <begin position="135"/>
        <end position="171"/>
    </location>
</feature>
<dbReference type="EMBL" id="HG994580">
    <property type="protein sequence ID" value="CAF2755278.1"/>
    <property type="molecule type" value="Genomic_DNA"/>
</dbReference>
<evidence type="ECO:0000256" key="1">
    <source>
        <dbReference type="SAM" id="MobiDB-lite"/>
    </source>
</evidence>